<evidence type="ECO:0000256" key="1">
    <source>
        <dbReference type="ARBA" id="ARBA00006464"/>
    </source>
</evidence>
<name>A0A1U7HYV3_9CHRO</name>
<dbReference type="PANTHER" id="PTHR30576">
    <property type="entry name" value="COLANIC BIOSYNTHESIS UDP-GLUCOSE LIPID CARRIER TRANSFERASE"/>
    <property type="match status" value="1"/>
</dbReference>
<dbReference type="EMBL" id="MRCC01000002">
    <property type="protein sequence ID" value="OKH28807.1"/>
    <property type="molecule type" value="Genomic_DNA"/>
</dbReference>
<dbReference type="STRING" id="247279.NIES1031_02605"/>
<evidence type="ECO:0000313" key="5">
    <source>
        <dbReference type="Proteomes" id="UP000185984"/>
    </source>
</evidence>
<feature type="domain" description="STAS" evidence="3">
    <location>
        <begin position="10"/>
        <end position="140"/>
    </location>
</feature>
<dbReference type="Gene3D" id="3.30.750.24">
    <property type="entry name" value="STAS domain"/>
    <property type="match status" value="1"/>
</dbReference>
<evidence type="ECO:0000259" key="3">
    <source>
        <dbReference type="PROSITE" id="PS50801"/>
    </source>
</evidence>
<dbReference type="InterPro" id="IPR036513">
    <property type="entry name" value="STAS_dom_sf"/>
</dbReference>
<organism evidence="4 5">
    <name type="scientific">Chroogloeocystis siderophila 5.2 s.c.1</name>
    <dbReference type="NCBI Taxonomy" id="247279"/>
    <lineage>
        <taxon>Bacteria</taxon>
        <taxon>Bacillati</taxon>
        <taxon>Cyanobacteriota</taxon>
        <taxon>Cyanophyceae</taxon>
        <taxon>Oscillatoriophycideae</taxon>
        <taxon>Chroococcales</taxon>
        <taxon>Chroococcaceae</taxon>
        <taxon>Chroogloeocystis</taxon>
    </lineage>
</organism>
<keyword evidence="2" id="KW-1133">Transmembrane helix</keyword>
<accession>A0A1U7HYV3</accession>
<evidence type="ECO:0000256" key="2">
    <source>
        <dbReference type="SAM" id="Phobius"/>
    </source>
</evidence>
<proteinExistence type="inferred from homology"/>
<feature type="transmembrane region" description="Helical" evidence="2">
    <location>
        <begin position="143"/>
        <end position="164"/>
    </location>
</feature>
<sequence>MVLETPLLSKDVHLSILNKVPLVQLPVNLNLACAVNLEKVFQHLLLHTPKHIILDCSQTTFIDSSGIGLLIQILQKAQYQNTNIIIWSIDSHIKTALIAAGIQPIFFDTESNAISLIERKKIKNPLVKVHLSVNSRLKRAIDIIGAIVGLGVVLALFIPIAIAIKLDSPGPIFFSQTRCGLLGRRFRIWKFRSMVVNAEDLKKQVENQVKGPFFKSKSDPRITRVGNFLRRTSLDEIPQFWNVLKGDMSLVGTRPPTCDEVDQYTVQMWQRLNVKPGITGQWQTNGRSEICDFNDVLELDLDYQKKWSILYDIKLILKTLLVVFQEKSSAM</sequence>
<dbReference type="SUPFAM" id="SSF52091">
    <property type="entry name" value="SpoIIaa-like"/>
    <property type="match status" value="1"/>
</dbReference>
<dbReference type="RefSeq" id="WP_073547962.1">
    <property type="nucleotide sequence ID" value="NZ_CAWMVK010000012.1"/>
</dbReference>
<dbReference type="PROSITE" id="PS50801">
    <property type="entry name" value="STAS"/>
    <property type="match status" value="1"/>
</dbReference>
<gene>
    <name evidence="4" type="ORF">NIES1031_02605</name>
</gene>
<dbReference type="AlphaFoldDB" id="A0A1U7HYV3"/>
<dbReference type="PANTHER" id="PTHR30576:SF10">
    <property type="entry name" value="SLL5057 PROTEIN"/>
    <property type="match status" value="1"/>
</dbReference>
<keyword evidence="2" id="KW-0812">Transmembrane</keyword>
<dbReference type="Pfam" id="PF01740">
    <property type="entry name" value="STAS"/>
    <property type="match status" value="1"/>
</dbReference>
<comment type="similarity">
    <text evidence="1">Belongs to the bacterial sugar transferase family.</text>
</comment>
<reference evidence="4 5" key="1">
    <citation type="submission" date="2016-11" db="EMBL/GenBank/DDBJ databases">
        <title>Draft Genome Sequences of Nine Cyanobacterial Strains from Diverse Habitats.</title>
        <authorList>
            <person name="Zhu T."/>
            <person name="Hou S."/>
            <person name="Lu X."/>
            <person name="Hess W.R."/>
        </authorList>
    </citation>
    <scope>NUCLEOTIDE SEQUENCE [LARGE SCALE GENOMIC DNA]</scope>
    <source>
        <strain evidence="4 5">5.2 s.c.1</strain>
    </source>
</reference>
<comment type="caution">
    <text evidence="4">The sequence shown here is derived from an EMBL/GenBank/DDBJ whole genome shotgun (WGS) entry which is preliminary data.</text>
</comment>
<evidence type="ECO:0000313" key="4">
    <source>
        <dbReference type="EMBL" id="OKH28807.1"/>
    </source>
</evidence>
<protein>
    <submittedName>
        <fullName evidence="4">Anti-anti-sigma factor</fullName>
    </submittedName>
</protein>
<dbReference type="CDD" id="cd07043">
    <property type="entry name" value="STAS_anti-anti-sigma_factors"/>
    <property type="match status" value="1"/>
</dbReference>
<dbReference type="Proteomes" id="UP000185984">
    <property type="component" value="Unassembled WGS sequence"/>
</dbReference>
<keyword evidence="5" id="KW-1185">Reference proteome</keyword>
<dbReference type="OrthoDB" id="9808602at2"/>
<dbReference type="GO" id="GO:0016780">
    <property type="term" value="F:phosphotransferase activity, for other substituted phosphate groups"/>
    <property type="evidence" value="ECO:0007669"/>
    <property type="project" value="TreeGrafter"/>
</dbReference>
<dbReference type="InterPro" id="IPR003362">
    <property type="entry name" value="Bact_transf"/>
</dbReference>
<dbReference type="Pfam" id="PF02397">
    <property type="entry name" value="Bac_transf"/>
    <property type="match status" value="1"/>
</dbReference>
<dbReference type="InterPro" id="IPR002645">
    <property type="entry name" value="STAS_dom"/>
</dbReference>
<keyword evidence="2" id="KW-0472">Membrane</keyword>